<evidence type="ECO:0000313" key="2">
    <source>
        <dbReference type="EMBL" id="SFR15195.1"/>
    </source>
</evidence>
<dbReference type="STRING" id="871652.SAMN04515673_10996"/>
<reference evidence="2 3" key="1">
    <citation type="submission" date="2016-10" db="EMBL/GenBank/DDBJ databases">
        <authorList>
            <person name="de Groot N.N."/>
        </authorList>
    </citation>
    <scope>NUCLEOTIDE SEQUENCE [LARGE SCALE GENOMIC DNA]</scope>
    <source>
        <strain evidence="3">KMM 9023,NRIC 0796,JCM 17311,KCTC 23692</strain>
    </source>
</reference>
<feature type="signal peptide" evidence="1">
    <location>
        <begin position="1"/>
        <end position="16"/>
    </location>
</feature>
<keyword evidence="3" id="KW-1185">Reference proteome</keyword>
<accession>A0A1I6EBV8</accession>
<dbReference type="EMBL" id="FOYI01000009">
    <property type="protein sequence ID" value="SFR15195.1"/>
    <property type="molecule type" value="Genomic_DNA"/>
</dbReference>
<dbReference type="RefSeq" id="WP_092081578.1">
    <property type="nucleotide sequence ID" value="NZ_FOYI01000009.1"/>
</dbReference>
<dbReference type="Proteomes" id="UP000199302">
    <property type="component" value="Unassembled WGS sequence"/>
</dbReference>
<protein>
    <submittedName>
        <fullName evidence="2">Uncharacterized protein</fullName>
    </submittedName>
</protein>
<evidence type="ECO:0000313" key="3">
    <source>
        <dbReference type="Proteomes" id="UP000199302"/>
    </source>
</evidence>
<keyword evidence="1" id="KW-0732">Signal</keyword>
<sequence length="116" mass="12435">MRFAPCLLVLASGALADPPAILDARAAQGGDGHWRFDVTLAHPDSGWDHYADGWEVLGPEGARLGFRGLLHPHVTEQPFTRSLAGVSIPEGLTEVRLRARCSVDGWSAETVTVPLP</sequence>
<gene>
    <name evidence="2" type="ORF">SAMN04515673_10996</name>
</gene>
<feature type="chain" id="PRO_5011756989" evidence="1">
    <location>
        <begin position="17"/>
        <end position="116"/>
    </location>
</feature>
<dbReference type="AlphaFoldDB" id="A0A1I6EBV8"/>
<dbReference type="OrthoDB" id="573055at2"/>
<name>A0A1I6EBV8_9RHOB</name>
<evidence type="ECO:0000256" key="1">
    <source>
        <dbReference type="SAM" id="SignalP"/>
    </source>
</evidence>
<proteinExistence type="predicted"/>
<organism evidence="2 3">
    <name type="scientific">Poseidonocella sedimentorum</name>
    <dbReference type="NCBI Taxonomy" id="871652"/>
    <lineage>
        <taxon>Bacteria</taxon>
        <taxon>Pseudomonadati</taxon>
        <taxon>Pseudomonadota</taxon>
        <taxon>Alphaproteobacteria</taxon>
        <taxon>Rhodobacterales</taxon>
        <taxon>Roseobacteraceae</taxon>
        <taxon>Poseidonocella</taxon>
    </lineage>
</organism>